<dbReference type="PANTHER" id="PTHR21716">
    <property type="entry name" value="TRANSMEMBRANE PROTEIN"/>
    <property type="match status" value="1"/>
</dbReference>
<comment type="subcellular location">
    <subcellularLocation>
        <location evidence="1">Cell membrane</location>
        <topology evidence="1">Multi-pass membrane protein</topology>
    </subcellularLocation>
</comment>
<proteinExistence type="inferred from homology"/>
<organism evidence="9 10">
    <name type="scientific">Candidatus Berkelbacteria bacterium CG_4_10_14_0_2_um_filter_35_9_33_12</name>
    <dbReference type="NCBI Taxonomy" id="1974499"/>
    <lineage>
        <taxon>Bacteria</taxon>
        <taxon>Candidatus Berkelbacteria</taxon>
    </lineage>
</organism>
<comment type="similarity">
    <text evidence="2">Belongs to the autoinducer-2 exporter (AI-2E) (TC 2.A.86) family.</text>
</comment>
<reference evidence="10" key="1">
    <citation type="submission" date="2017-09" db="EMBL/GenBank/DDBJ databases">
        <title>Depth-based differentiation of microbial function through sediment-hosted aquifers and enrichment of novel symbionts in the deep terrestrial subsurface.</title>
        <authorList>
            <person name="Probst A.J."/>
            <person name="Ladd B."/>
            <person name="Jarett J.K."/>
            <person name="Geller-Mcgrath D.E."/>
            <person name="Sieber C.M.K."/>
            <person name="Emerson J.B."/>
            <person name="Anantharaman K."/>
            <person name="Thomas B.C."/>
            <person name="Malmstrom R."/>
            <person name="Stieglmeier M."/>
            <person name="Klingl A."/>
            <person name="Woyke T."/>
            <person name="Ryan C.M."/>
            <person name="Banfield J.F."/>
        </authorList>
    </citation>
    <scope>NUCLEOTIDE SEQUENCE [LARGE SCALE GENOMIC DNA]</scope>
</reference>
<dbReference type="EMBL" id="PFQF01000039">
    <property type="protein sequence ID" value="PJA20078.1"/>
    <property type="molecule type" value="Genomic_DNA"/>
</dbReference>
<keyword evidence="4" id="KW-1003">Cell membrane</keyword>
<dbReference type="Pfam" id="PF01594">
    <property type="entry name" value="AI-2E_transport"/>
    <property type="match status" value="1"/>
</dbReference>
<dbReference type="GO" id="GO:0055085">
    <property type="term" value="P:transmembrane transport"/>
    <property type="evidence" value="ECO:0007669"/>
    <property type="project" value="TreeGrafter"/>
</dbReference>
<evidence type="ECO:0000256" key="3">
    <source>
        <dbReference type="ARBA" id="ARBA00022448"/>
    </source>
</evidence>
<keyword evidence="3" id="KW-0813">Transport</keyword>
<name>A0A2M7W3K0_9BACT</name>
<dbReference type="Proteomes" id="UP000230137">
    <property type="component" value="Unassembled WGS sequence"/>
</dbReference>
<sequence>MNKINIVDVSWMTYIRLVIVLAGLWLLWVIKDILFILLLVLIIVAVISPVVNKLSKKIPRLLAIILVYLLMVILLGLFSYLIFPPLVTEVKELSKQLPDLALINSPEYVTLKAVIVSSQEGLVSLAKELTNFSSRIYSTTLGFFGGIITVITVIILSFYLLIEEHGARNFIKQHLPIENRETTVEILRRVVYKIGSWIKAQLWLGLIVGLLNFVGLLIIGLPYAISLAIWTAVTELIPYVGPVLGGIPTVIVAFLFFPAEPIKWVLIIIWFTAVQQLEAQFLVPKIMQKVIGLSPVIIILSILVGGKIAGLMGVILAIPTAAIISVLIQEYPKIRKELK</sequence>
<feature type="transmembrane region" description="Helical" evidence="8">
    <location>
        <begin position="9"/>
        <end position="27"/>
    </location>
</feature>
<evidence type="ECO:0000256" key="7">
    <source>
        <dbReference type="ARBA" id="ARBA00023136"/>
    </source>
</evidence>
<keyword evidence="7 8" id="KW-0472">Membrane</keyword>
<feature type="transmembrane region" description="Helical" evidence="8">
    <location>
        <begin position="264"/>
        <end position="283"/>
    </location>
</feature>
<dbReference type="AlphaFoldDB" id="A0A2M7W3K0"/>
<accession>A0A2M7W3K0</accession>
<comment type="caution">
    <text evidence="9">The sequence shown here is derived from an EMBL/GenBank/DDBJ whole genome shotgun (WGS) entry which is preliminary data.</text>
</comment>
<dbReference type="InterPro" id="IPR002549">
    <property type="entry name" value="AI-2E-like"/>
</dbReference>
<feature type="transmembrane region" description="Helical" evidence="8">
    <location>
        <begin position="63"/>
        <end position="83"/>
    </location>
</feature>
<evidence type="ECO:0000313" key="10">
    <source>
        <dbReference type="Proteomes" id="UP000230137"/>
    </source>
</evidence>
<keyword evidence="6 8" id="KW-1133">Transmembrane helix</keyword>
<evidence type="ECO:0000256" key="6">
    <source>
        <dbReference type="ARBA" id="ARBA00022989"/>
    </source>
</evidence>
<evidence type="ECO:0000256" key="8">
    <source>
        <dbReference type="SAM" id="Phobius"/>
    </source>
</evidence>
<keyword evidence="5 8" id="KW-0812">Transmembrane</keyword>
<evidence type="ECO:0000256" key="5">
    <source>
        <dbReference type="ARBA" id="ARBA00022692"/>
    </source>
</evidence>
<evidence type="ECO:0000256" key="4">
    <source>
        <dbReference type="ARBA" id="ARBA00022475"/>
    </source>
</evidence>
<dbReference type="GO" id="GO:0005886">
    <property type="term" value="C:plasma membrane"/>
    <property type="evidence" value="ECO:0007669"/>
    <property type="project" value="UniProtKB-SubCell"/>
</dbReference>
<protein>
    <recommendedName>
        <fullName evidence="11">AI-2E family transporter</fullName>
    </recommendedName>
</protein>
<evidence type="ECO:0000256" key="1">
    <source>
        <dbReference type="ARBA" id="ARBA00004651"/>
    </source>
</evidence>
<feature type="transmembrane region" description="Helical" evidence="8">
    <location>
        <begin position="295"/>
        <end position="328"/>
    </location>
</feature>
<evidence type="ECO:0000256" key="2">
    <source>
        <dbReference type="ARBA" id="ARBA00009773"/>
    </source>
</evidence>
<feature type="transmembrane region" description="Helical" evidence="8">
    <location>
        <begin position="33"/>
        <end position="51"/>
    </location>
</feature>
<gene>
    <name evidence="9" type="ORF">COX60_02770</name>
</gene>
<evidence type="ECO:0008006" key="11">
    <source>
        <dbReference type="Google" id="ProtNLM"/>
    </source>
</evidence>
<feature type="transmembrane region" description="Helical" evidence="8">
    <location>
        <begin position="141"/>
        <end position="162"/>
    </location>
</feature>
<dbReference type="PANTHER" id="PTHR21716:SF53">
    <property type="entry name" value="PERMEASE PERM-RELATED"/>
    <property type="match status" value="1"/>
</dbReference>
<feature type="transmembrane region" description="Helical" evidence="8">
    <location>
        <begin position="236"/>
        <end position="257"/>
    </location>
</feature>
<feature type="transmembrane region" description="Helical" evidence="8">
    <location>
        <begin position="202"/>
        <end position="230"/>
    </location>
</feature>
<evidence type="ECO:0000313" key="9">
    <source>
        <dbReference type="EMBL" id="PJA20078.1"/>
    </source>
</evidence>